<gene>
    <name evidence="1" type="ORF">E2C01_045816</name>
</gene>
<accession>A0A5B7G453</accession>
<organism evidence="1 2">
    <name type="scientific">Portunus trituberculatus</name>
    <name type="common">Swimming crab</name>
    <name type="synonym">Neptunus trituberculatus</name>
    <dbReference type="NCBI Taxonomy" id="210409"/>
    <lineage>
        <taxon>Eukaryota</taxon>
        <taxon>Metazoa</taxon>
        <taxon>Ecdysozoa</taxon>
        <taxon>Arthropoda</taxon>
        <taxon>Crustacea</taxon>
        <taxon>Multicrustacea</taxon>
        <taxon>Malacostraca</taxon>
        <taxon>Eumalacostraca</taxon>
        <taxon>Eucarida</taxon>
        <taxon>Decapoda</taxon>
        <taxon>Pleocyemata</taxon>
        <taxon>Brachyura</taxon>
        <taxon>Eubrachyura</taxon>
        <taxon>Portunoidea</taxon>
        <taxon>Portunidae</taxon>
        <taxon>Portuninae</taxon>
        <taxon>Portunus</taxon>
    </lineage>
</organism>
<dbReference type="AlphaFoldDB" id="A0A5B7G453"/>
<reference evidence="1 2" key="1">
    <citation type="submission" date="2019-05" db="EMBL/GenBank/DDBJ databases">
        <title>Another draft genome of Portunus trituberculatus and its Hox gene families provides insights of decapod evolution.</title>
        <authorList>
            <person name="Jeong J.-H."/>
            <person name="Song I."/>
            <person name="Kim S."/>
            <person name="Choi T."/>
            <person name="Kim D."/>
            <person name="Ryu S."/>
            <person name="Kim W."/>
        </authorList>
    </citation>
    <scope>NUCLEOTIDE SEQUENCE [LARGE SCALE GENOMIC DNA]</scope>
    <source>
        <tissue evidence="1">Muscle</tissue>
    </source>
</reference>
<dbReference type="EMBL" id="VSRR010010534">
    <property type="protein sequence ID" value="MPC51958.1"/>
    <property type="molecule type" value="Genomic_DNA"/>
</dbReference>
<name>A0A5B7G453_PORTR</name>
<evidence type="ECO:0000313" key="2">
    <source>
        <dbReference type="Proteomes" id="UP000324222"/>
    </source>
</evidence>
<sequence>MQVLRVTLCRNSVGLRCTKAQVDSGARGRRGGQENVANPYMGKGMLSLRGTTTLHRSAGVEGEGRQGLAFLALPERKTFFSTLNEHDQDVGQMIVDEKVVDLHLITNLKQVQ</sequence>
<protein>
    <submittedName>
        <fullName evidence="1">Uncharacterized protein</fullName>
    </submittedName>
</protein>
<keyword evidence="2" id="KW-1185">Reference proteome</keyword>
<evidence type="ECO:0000313" key="1">
    <source>
        <dbReference type="EMBL" id="MPC51958.1"/>
    </source>
</evidence>
<proteinExistence type="predicted"/>
<dbReference type="Proteomes" id="UP000324222">
    <property type="component" value="Unassembled WGS sequence"/>
</dbReference>
<comment type="caution">
    <text evidence="1">The sequence shown here is derived from an EMBL/GenBank/DDBJ whole genome shotgun (WGS) entry which is preliminary data.</text>
</comment>